<keyword evidence="5 6" id="KW-0472">Membrane</keyword>
<keyword evidence="2" id="KW-1003">Cell membrane</keyword>
<evidence type="ECO:0000256" key="6">
    <source>
        <dbReference type="SAM" id="Phobius"/>
    </source>
</evidence>
<dbReference type="InterPro" id="IPR051211">
    <property type="entry name" value="PG_lysyltransferase"/>
</dbReference>
<dbReference type="Proteomes" id="UP000243978">
    <property type="component" value="Unassembled WGS sequence"/>
</dbReference>
<evidence type="ECO:0000256" key="4">
    <source>
        <dbReference type="ARBA" id="ARBA00022989"/>
    </source>
</evidence>
<comment type="subcellular location">
    <subcellularLocation>
        <location evidence="1">Cell membrane</location>
        <topology evidence="1">Multi-pass membrane protein</topology>
    </subcellularLocation>
</comment>
<dbReference type="AlphaFoldDB" id="A0A2T6BI45"/>
<keyword evidence="8" id="KW-0808">Transferase</keyword>
<feature type="transmembrane region" description="Helical" evidence="6">
    <location>
        <begin position="129"/>
        <end position="152"/>
    </location>
</feature>
<feature type="transmembrane region" description="Helical" evidence="6">
    <location>
        <begin position="159"/>
        <end position="176"/>
    </location>
</feature>
<reference evidence="8 9" key="1">
    <citation type="submission" date="2018-04" db="EMBL/GenBank/DDBJ databases">
        <title>Genomic Encyclopedia of Archaeal and Bacterial Type Strains, Phase II (KMG-II): from individual species to whole genera.</title>
        <authorList>
            <person name="Goeker M."/>
        </authorList>
    </citation>
    <scope>NUCLEOTIDE SEQUENCE [LARGE SCALE GENOMIC DNA]</scope>
    <source>
        <strain evidence="8 9">DSM 100977</strain>
    </source>
</reference>
<evidence type="ECO:0000256" key="5">
    <source>
        <dbReference type="ARBA" id="ARBA00023136"/>
    </source>
</evidence>
<comment type="caution">
    <text evidence="8">The sequence shown here is derived from an EMBL/GenBank/DDBJ whole genome shotgun (WGS) entry which is preliminary data.</text>
</comment>
<feature type="domain" description="Phosphatidylglycerol lysyltransferase C-terminal" evidence="7">
    <location>
        <begin position="327"/>
        <end position="575"/>
    </location>
</feature>
<feature type="transmembrane region" description="Helical" evidence="6">
    <location>
        <begin position="265"/>
        <end position="290"/>
    </location>
</feature>
<dbReference type="InterPro" id="IPR016181">
    <property type="entry name" value="Acyl_CoA_acyltransferase"/>
</dbReference>
<dbReference type="SUPFAM" id="SSF55729">
    <property type="entry name" value="Acyl-CoA N-acyltransferases (Nat)"/>
    <property type="match status" value="1"/>
</dbReference>
<dbReference type="PANTHER" id="PTHR34697">
    <property type="entry name" value="PHOSPHATIDYLGLYCEROL LYSYLTRANSFERASE"/>
    <property type="match status" value="1"/>
</dbReference>
<feature type="transmembrane region" description="Helical" evidence="6">
    <location>
        <begin position="196"/>
        <end position="216"/>
    </location>
</feature>
<dbReference type="GO" id="GO:0005886">
    <property type="term" value="C:plasma membrane"/>
    <property type="evidence" value="ECO:0007669"/>
    <property type="project" value="UniProtKB-SubCell"/>
</dbReference>
<name>A0A2T6BI45_9RHOB</name>
<keyword evidence="9" id="KW-1185">Reference proteome</keyword>
<accession>A0A2T6BI45</accession>
<evidence type="ECO:0000313" key="8">
    <source>
        <dbReference type="EMBL" id="PTX55729.1"/>
    </source>
</evidence>
<dbReference type="GO" id="GO:0016755">
    <property type="term" value="F:aminoacyltransferase activity"/>
    <property type="evidence" value="ECO:0007669"/>
    <property type="project" value="TreeGrafter"/>
</dbReference>
<dbReference type="EMBL" id="QBKS01000001">
    <property type="protein sequence ID" value="PTX55729.1"/>
    <property type="molecule type" value="Genomic_DNA"/>
</dbReference>
<evidence type="ECO:0000256" key="2">
    <source>
        <dbReference type="ARBA" id="ARBA00022475"/>
    </source>
</evidence>
<feature type="transmembrane region" description="Helical" evidence="6">
    <location>
        <begin position="223"/>
        <end position="245"/>
    </location>
</feature>
<feature type="transmembrane region" description="Helical" evidence="6">
    <location>
        <begin position="86"/>
        <end position="109"/>
    </location>
</feature>
<sequence length="617" mass="67345">MDPARRRLWQGLRQAGLVAASGAALWLLARELAEVDPAAVLTLVAHFPPLVWASAALFTAISLMAVGGYDVAVARWMGLPLRRRDAFAIGWKATAIAQTLGFGLFTGALVRWRLLGQESGLNLWQATKITMTVTACFFGGWVIVASIAALCAPDLPPRLWWLGALGLWAGLCFLVLCLRKSHLNTLPLPPLRMSAQVVALTVVDTLAAATVIYVFLPESYTPFMTLYVAFLVAFAVGMISTVPGGVGPFELCLVTLLAPADPTPLLAACLGYRAIYYLAPALIAGACLIAPRKIATVTRSVLPESEASPHRAGLVEQGQLSVLTVPGGAALGRQTTNSELILFDPVGDASAFMEDRLTQARARFRRLVLYKFSGETARASRSLGFQTHRVGRAAVLDPAVFTLQGPDRAELRRKLRKAEKAGVKVVDGLPHWKHLHDIDATWQARNGAPLGFSMGRLNRRMVARQKIYTACLDAAPVAFVTFHHDGGRWTLDLMRSSDAAPDGTMHALIAHAAMDAKSKGIRCLSLCSVPFLIDGTAASWVERGFKWFYERQTFSKGLCRFKSSFAPDWRDEWIAAPSTASLMLGAFEIYRLIHEDTDPEDMHTLQDHYDLYEFASN</sequence>
<keyword evidence="3 6" id="KW-0812">Transmembrane</keyword>
<organism evidence="8 9">
    <name type="scientific">Litoreibacter ponti</name>
    <dbReference type="NCBI Taxonomy" id="1510457"/>
    <lineage>
        <taxon>Bacteria</taxon>
        <taxon>Pseudomonadati</taxon>
        <taxon>Pseudomonadota</taxon>
        <taxon>Alphaproteobacteria</taxon>
        <taxon>Rhodobacterales</taxon>
        <taxon>Roseobacteraceae</taxon>
        <taxon>Litoreibacter</taxon>
    </lineage>
</organism>
<gene>
    <name evidence="8" type="ORF">C8N43_0371</name>
</gene>
<dbReference type="Gene3D" id="3.40.630.30">
    <property type="match status" value="1"/>
</dbReference>
<feature type="transmembrane region" description="Helical" evidence="6">
    <location>
        <begin position="49"/>
        <end position="74"/>
    </location>
</feature>
<evidence type="ECO:0000259" key="7">
    <source>
        <dbReference type="Pfam" id="PF09924"/>
    </source>
</evidence>
<evidence type="ECO:0000256" key="1">
    <source>
        <dbReference type="ARBA" id="ARBA00004651"/>
    </source>
</evidence>
<dbReference type="GO" id="GO:0055091">
    <property type="term" value="P:phospholipid homeostasis"/>
    <property type="evidence" value="ECO:0007669"/>
    <property type="project" value="TreeGrafter"/>
</dbReference>
<evidence type="ECO:0000313" key="9">
    <source>
        <dbReference type="Proteomes" id="UP000243978"/>
    </source>
</evidence>
<protein>
    <submittedName>
        <fullName evidence="8">Phosphatidylglycerol lysyltransferase</fullName>
    </submittedName>
</protein>
<proteinExistence type="predicted"/>
<dbReference type="Pfam" id="PF09924">
    <property type="entry name" value="LPG_synthase_C"/>
    <property type="match status" value="1"/>
</dbReference>
<dbReference type="InterPro" id="IPR024320">
    <property type="entry name" value="LPG_synthase_C"/>
</dbReference>
<dbReference type="PANTHER" id="PTHR34697:SF2">
    <property type="entry name" value="PHOSPHATIDYLGLYCEROL LYSYLTRANSFERASE"/>
    <property type="match status" value="1"/>
</dbReference>
<keyword evidence="4 6" id="KW-1133">Transmembrane helix</keyword>
<evidence type="ECO:0000256" key="3">
    <source>
        <dbReference type="ARBA" id="ARBA00022692"/>
    </source>
</evidence>